<dbReference type="EnsemblPlants" id="Pp3c1_29050V3.1">
    <property type="protein sequence ID" value="Pp3c1_29050V3.1"/>
    <property type="gene ID" value="Pp3c1_29050"/>
</dbReference>
<dbReference type="Gramene" id="Pp3c1_29050V3.2">
    <property type="protein sequence ID" value="Pp3c1_29050V3.2"/>
    <property type="gene ID" value="Pp3c1_29050"/>
</dbReference>
<organism evidence="1">
    <name type="scientific">Physcomitrium patens</name>
    <name type="common">Spreading-leaved earth moss</name>
    <name type="synonym">Physcomitrella patens</name>
    <dbReference type="NCBI Taxonomy" id="3218"/>
    <lineage>
        <taxon>Eukaryota</taxon>
        <taxon>Viridiplantae</taxon>
        <taxon>Streptophyta</taxon>
        <taxon>Embryophyta</taxon>
        <taxon>Bryophyta</taxon>
        <taxon>Bryophytina</taxon>
        <taxon>Bryopsida</taxon>
        <taxon>Funariidae</taxon>
        <taxon>Funariales</taxon>
        <taxon>Funariaceae</taxon>
        <taxon>Physcomitrium</taxon>
    </lineage>
</organism>
<reference evidence="1 3" key="2">
    <citation type="journal article" date="2018" name="Plant J.">
        <title>The Physcomitrella patens chromosome-scale assembly reveals moss genome structure and evolution.</title>
        <authorList>
            <person name="Lang D."/>
            <person name="Ullrich K.K."/>
            <person name="Murat F."/>
            <person name="Fuchs J."/>
            <person name="Jenkins J."/>
            <person name="Haas F.B."/>
            <person name="Piednoel M."/>
            <person name="Gundlach H."/>
            <person name="Van Bel M."/>
            <person name="Meyberg R."/>
            <person name="Vives C."/>
            <person name="Morata J."/>
            <person name="Symeonidi A."/>
            <person name="Hiss M."/>
            <person name="Muchero W."/>
            <person name="Kamisugi Y."/>
            <person name="Saleh O."/>
            <person name="Blanc G."/>
            <person name="Decker E.L."/>
            <person name="van Gessel N."/>
            <person name="Grimwood J."/>
            <person name="Hayes R.D."/>
            <person name="Graham S.W."/>
            <person name="Gunter L.E."/>
            <person name="McDaniel S.F."/>
            <person name="Hoernstein S.N.W."/>
            <person name="Larsson A."/>
            <person name="Li F.W."/>
            <person name="Perroud P.F."/>
            <person name="Phillips J."/>
            <person name="Ranjan P."/>
            <person name="Rokshar D.S."/>
            <person name="Rothfels C.J."/>
            <person name="Schneider L."/>
            <person name="Shu S."/>
            <person name="Stevenson D.W."/>
            <person name="Thummler F."/>
            <person name="Tillich M."/>
            <person name="Villarreal Aguilar J.C."/>
            <person name="Widiez T."/>
            <person name="Wong G.K."/>
            <person name="Wymore A."/>
            <person name="Zhang Y."/>
            <person name="Zimmer A.D."/>
            <person name="Quatrano R.S."/>
            <person name="Mayer K.F.X."/>
            <person name="Goodstein D."/>
            <person name="Casacuberta J.M."/>
            <person name="Vandepoele K."/>
            <person name="Reski R."/>
            <person name="Cuming A.C."/>
            <person name="Tuskan G.A."/>
            <person name="Maumus F."/>
            <person name="Salse J."/>
            <person name="Schmutz J."/>
            <person name="Rensing S.A."/>
        </authorList>
    </citation>
    <scope>NUCLEOTIDE SEQUENCE [LARGE SCALE GENOMIC DNA]</scope>
    <source>
        <strain evidence="2 3">cv. Gransden 2004</strain>
    </source>
</reference>
<dbReference type="EnsemblPlants" id="Pp3c1_29050V3.2">
    <property type="protein sequence ID" value="Pp3c1_29050V3.2"/>
    <property type="gene ID" value="Pp3c1_29050"/>
</dbReference>
<evidence type="ECO:0000313" key="3">
    <source>
        <dbReference type="Proteomes" id="UP000006727"/>
    </source>
</evidence>
<reference evidence="1 3" key="1">
    <citation type="journal article" date="2008" name="Science">
        <title>The Physcomitrella genome reveals evolutionary insights into the conquest of land by plants.</title>
        <authorList>
            <person name="Rensing S."/>
            <person name="Lang D."/>
            <person name="Zimmer A."/>
            <person name="Terry A."/>
            <person name="Salamov A."/>
            <person name="Shapiro H."/>
            <person name="Nishiyama T."/>
            <person name="Perroud P.-F."/>
            <person name="Lindquist E."/>
            <person name="Kamisugi Y."/>
            <person name="Tanahashi T."/>
            <person name="Sakakibara K."/>
            <person name="Fujita T."/>
            <person name="Oishi K."/>
            <person name="Shin-I T."/>
            <person name="Kuroki Y."/>
            <person name="Toyoda A."/>
            <person name="Suzuki Y."/>
            <person name="Hashimoto A."/>
            <person name="Yamaguchi K."/>
            <person name="Sugano A."/>
            <person name="Kohara Y."/>
            <person name="Fujiyama A."/>
            <person name="Anterola A."/>
            <person name="Aoki S."/>
            <person name="Ashton N."/>
            <person name="Barbazuk W.B."/>
            <person name="Barker E."/>
            <person name="Bennetzen J."/>
            <person name="Bezanilla M."/>
            <person name="Blankenship R."/>
            <person name="Cho S.H."/>
            <person name="Dutcher S."/>
            <person name="Estelle M."/>
            <person name="Fawcett J.A."/>
            <person name="Gundlach H."/>
            <person name="Hanada K."/>
            <person name="Heyl A."/>
            <person name="Hicks K.A."/>
            <person name="Hugh J."/>
            <person name="Lohr M."/>
            <person name="Mayer K."/>
            <person name="Melkozernov A."/>
            <person name="Murata T."/>
            <person name="Nelson D."/>
            <person name="Pils B."/>
            <person name="Prigge M."/>
            <person name="Reiss B."/>
            <person name="Renner T."/>
            <person name="Rombauts S."/>
            <person name="Rushton P."/>
            <person name="Sanderfoot A."/>
            <person name="Schween G."/>
            <person name="Shiu S.-H."/>
            <person name="Stueber K."/>
            <person name="Theodoulou F.L."/>
            <person name="Tu H."/>
            <person name="Van de Peer Y."/>
            <person name="Verrier P.J."/>
            <person name="Waters E."/>
            <person name="Wood A."/>
            <person name="Yang L."/>
            <person name="Cove D."/>
            <person name="Cuming A."/>
            <person name="Hasebe M."/>
            <person name="Lucas S."/>
            <person name="Mishler D.B."/>
            <person name="Reski R."/>
            <person name="Grigoriev I."/>
            <person name="Quatrano R.S."/>
            <person name="Boore J.L."/>
        </authorList>
    </citation>
    <scope>NUCLEOTIDE SEQUENCE [LARGE SCALE GENOMIC DNA]</scope>
    <source>
        <strain evidence="2 3">cv. Gransden 2004</strain>
    </source>
</reference>
<dbReference type="Gramene" id="Pp3c1_29050V3.1">
    <property type="protein sequence ID" value="Pp3c1_29050V3.1"/>
    <property type="gene ID" value="Pp3c1_29050"/>
</dbReference>
<proteinExistence type="predicted"/>
<dbReference type="AlphaFoldDB" id="A0A2K1LA58"/>
<reference evidence="2" key="3">
    <citation type="submission" date="2020-12" db="UniProtKB">
        <authorList>
            <consortium name="EnsemblPlants"/>
        </authorList>
    </citation>
    <scope>IDENTIFICATION</scope>
</reference>
<protein>
    <submittedName>
        <fullName evidence="1 2">Uncharacterized protein</fullName>
    </submittedName>
</protein>
<name>A0A2K1LA58_PHYPA</name>
<dbReference type="EMBL" id="ABEU02000001">
    <property type="protein sequence ID" value="PNR62904.1"/>
    <property type="molecule type" value="Genomic_DNA"/>
</dbReference>
<sequence>MTTVILGATFPANPRTAIQAVETAQRFGSSVLQTVLFLIGKVEQRVKPTRTRVVKKLHSCTLHLDLHRSESLYWVIEPVFLGKGTCLILELIGLNPDGTFS</sequence>
<dbReference type="InParanoid" id="A0A2K1LA58"/>
<gene>
    <name evidence="1" type="ORF">PHYPA_001329</name>
</gene>
<dbReference type="Proteomes" id="UP000006727">
    <property type="component" value="Chromosome 1"/>
</dbReference>
<keyword evidence="3" id="KW-1185">Reference proteome</keyword>
<evidence type="ECO:0000313" key="2">
    <source>
        <dbReference type="EnsemblPlants" id="Pp3c1_29050V3.1"/>
    </source>
</evidence>
<evidence type="ECO:0000313" key="1">
    <source>
        <dbReference type="EMBL" id="PNR62904.1"/>
    </source>
</evidence>
<accession>A0A2K1LA58</accession>